<organism evidence="2 3">
    <name type="scientific">Marinithermofilum abyssi</name>
    <dbReference type="NCBI Taxonomy" id="1571185"/>
    <lineage>
        <taxon>Bacteria</taxon>
        <taxon>Bacillati</taxon>
        <taxon>Bacillota</taxon>
        <taxon>Bacilli</taxon>
        <taxon>Bacillales</taxon>
        <taxon>Thermoactinomycetaceae</taxon>
        <taxon>Marinithermofilum</taxon>
    </lineage>
</organism>
<dbReference type="Proteomes" id="UP000625210">
    <property type="component" value="Unassembled WGS sequence"/>
</dbReference>
<evidence type="ECO:0000313" key="3">
    <source>
        <dbReference type="Proteomes" id="UP000625210"/>
    </source>
</evidence>
<feature type="domain" description="Methyltransferase type 11" evidence="1">
    <location>
        <begin position="46"/>
        <end position="142"/>
    </location>
</feature>
<evidence type="ECO:0000313" key="2">
    <source>
        <dbReference type="EMBL" id="GGE15219.1"/>
    </source>
</evidence>
<reference evidence="2" key="1">
    <citation type="journal article" date="2014" name="Int. J. Syst. Evol. Microbiol.">
        <title>Complete genome sequence of Corynebacterium casei LMG S-19264T (=DSM 44701T), isolated from a smear-ripened cheese.</title>
        <authorList>
            <consortium name="US DOE Joint Genome Institute (JGI-PGF)"/>
            <person name="Walter F."/>
            <person name="Albersmeier A."/>
            <person name="Kalinowski J."/>
            <person name="Ruckert C."/>
        </authorList>
    </citation>
    <scope>NUCLEOTIDE SEQUENCE</scope>
    <source>
        <strain evidence="2">CGMCC 1.15179</strain>
    </source>
</reference>
<name>A0A8J2Y950_9BACL</name>
<proteinExistence type="predicted"/>
<dbReference type="RefSeq" id="WP_188647377.1">
    <property type="nucleotide sequence ID" value="NZ_BMHQ01000005.1"/>
</dbReference>
<accession>A0A8J2Y950</accession>
<reference evidence="2" key="2">
    <citation type="submission" date="2020-09" db="EMBL/GenBank/DDBJ databases">
        <authorList>
            <person name="Sun Q."/>
            <person name="Zhou Y."/>
        </authorList>
    </citation>
    <scope>NUCLEOTIDE SEQUENCE</scope>
    <source>
        <strain evidence="2">CGMCC 1.15179</strain>
    </source>
</reference>
<protein>
    <submittedName>
        <fullName evidence="2">Putative methyltransferase YcgJ</fullName>
    </submittedName>
</protein>
<evidence type="ECO:0000259" key="1">
    <source>
        <dbReference type="Pfam" id="PF08241"/>
    </source>
</evidence>
<dbReference type="SUPFAM" id="SSF53335">
    <property type="entry name" value="S-adenosyl-L-methionine-dependent methyltransferases"/>
    <property type="match status" value="1"/>
</dbReference>
<dbReference type="GO" id="GO:0008757">
    <property type="term" value="F:S-adenosylmethionine-dependent methyltransferase activity"/>
    <property type="evidence" value="ECO:0007669"/>
    <property type="project" value="InterPro"/>
</dbReference>
<dbReference type="Pfam" id="PF08241">
    <property type="entry name" value="Methyltransf_11"/>
    <property type="match status" value="1"/>
</dbReference>
<comment type="caution">
    <text evidence="2">The sequence shown here is derived from an EMBL/GenBank/DDBJ whole genome shotgun (WGS) entry which is preliminary data.</text>
</comment>
<dbReference type="InterPro" id="IPR013216">
    <property type="entry name" value="Methyltransf_11"/>
</dbReference>
<gene>
    <name evidence="2" type="primary">ycgJ</name>
    <name evidence="2" type="ORF">GCM10011571_15960</name>
</gene>
<dbReference type="PANTHER" id="PTHR43591">
    <property type="entry name" value="METHYLTRANSFERASE"/>
    <property type="match status" value="1"/>
</dbReference>
<dbReference type="InterPro" id="IPR029063">
    <property type="entry name" value="SAM-dependent_MTases_sf"/>
</dbReference>
<dbReference type="EMBL" id="BMHQ01000005">
    <property type="protein sequence ID" value="GGE15219.1"/>
    <property type="molecule type" value="Genomic_DNA"/>
</dbReference>
<keyword evidence="2" id="KW-0808">Transferase</keyword>
<sequence>MDMKRRVREQFQRTAEGYLHSAVHARGEDLEWISDLVSQTPRAIALDVATGTGHTALLLSQHANHVIGLDLAPNMMKVARQEAHRLGRNNITWVVGDVESLPFLDDSFEVVTCRIAVHHFLRIEQAMREIYRVLAPKGIFILVDNYVSEDEETGKLVNRIEKLRDPSHSRCLSLKTWQALLETAKFEEVVCEHTWSTPIQLNDWFERAKTPAENRKQVMELLKGALPEQKEWMDYQPSKDPAISLRKGMWVCRKASFR</sequence>
<dbReference type="CDD" id="cd02440">
    <property type="entry name" value="AdoMet_MTases"/>
    <property type="match status" value="1"/>
</dbReference>
<dbReference type="AlphaFoldDB" id="A0A8J2Y950"/>
<keyword evidence="3" id="KW-1185">Reference proteome</keyword>
<dbReference type="Gene3D" id="3.40.50.150">
    <property type="entry name" value="Vaccinia Virus protein VP39"/>
    <property type="match status" value="1"/>
</dbReference>
<dbReference type="GO" id="GO:0032259">
    <property type="term" value="P:methylation"/>
    <property type="evidence" value="ECO:0007669"/>
    <property type="project" value="UniProtKB-KW"/>
</dbReference>
<keyword evidence="2" id="KW-0489">Methyltransferase</keyword>